<organism evidence="1 2">
    <name type="scientific">Paenibacillus sambharensis</name>
    <dbReference type="NCBI Taxonomy" id="1803190"/>
    <lineage>
        <taxon>Bacteria</taxon>
        <taxon>Bacillati</taxon>
        <taxon>Bacillota</taxon>
        <taxon>Bacilli</taxon>
        <taxon>Bacillales</taxon>
        <taxon>Paenibacillaceae</taxon>
        <taxon>Paenibacillus</taxon>
    </lineage>
</organism>
<dbReference type="AlphaFoldDB" id="A0A2W1L8E7"/>
<sequence>MTDTFRAYNISRRSTRQISHYLPEGNPSSSRVKPGLKRQLAPQRNNLVIGCRFAAQTVSSHCGSSCRLQTDALYIWERLVKPQSNCAAPGSQIGGPNTRLVNGE</sequence>
<dbReference type="Proteomes" id="UP000249522">
    <property type="component" value="Unassembled WGS sequence"/>
</dbReference>
<accession>A0A2W1L8E7</accession>
<name>A0A2W1L8E7_9BACL</name>
<evidence type="ECO:0000313" key="1">
    <source>
        <dbReference type="EMBL" id="PZD96448.1"/>
    </source>
</evidence>
<protein>
    <submittedName>
        <fullName evidence="1">Uncharacterized protein</fullName>
    </submittedName>
</protein>
<comment type="caution">
    <text evidence="1">The sequence shown here is derived from an EMBL/GenBank/DDBJ whole genome shotgun (WGS) entry which is preliminary data.</text>
</comment>
<evidence type="ECO:0000313" key="2">
    <source>
        <dbReference type="Proteomes" id="UP000249522"/>
    </source>
</evidence>
<keyword evidence="2" id="KW-1185">Reference proteome</keyword>
<dbReference type="EMBL" id="QKRB01000038">
    <property type="protein sequence ID" value="PZD96448.1"/>
    <property type="molecule type" value="Genomic_DNA"/>
</dbReference>
<reference evidence="1 2" key="1">
    <citation type="submission" date="2018-06" db="EMBL/GenBank/DDBJ databases">
        <title>Paenibacillus imtechensis sp. nov.</title>
        <authorList>
            <person name="Pinnaka A.K."/>
            <person name="Singh H."/>
            <person name="Kaur M."/>
        </authorList>
    </citation>
    <scope>NUCLEOTIDE SEQUENCE [LARGE SCALE GENOMIC DNA]</scope>
    <source>
        <strain evidence="1 2">SMB1</strain>
    </source>
</reference>
<gene>
    <name evidence="1" type="ORF">DNH61_08040</name>
</gene>
<proteinExistence type="predicted"/>